<protein>
    <submittedName>
        <fullName evidence="1">DUF2552 family protein</fullName>
    </submittedName>
</protein>
<dbReference type="Proteomes" id="UP000682403">
    <property type="component" value="Unassembled WGS sequence"/>
</dbReference>
<organism evidence="1 2">
    <name type="scientific">Metabacillus flavus</name>
    <dbReference type="NCBI Taxonomy" id="2823519"/>
    <lineage>
        <taxon>Bacteria</taxon>
        <taxon>Bacillati</taxon>
        <taxon>Bacillota</taxon>
        <taxon>Bacilli</taxon>
        <taxon>Bacillales</taxon>
        <taxon>Bacillaceae</taxon>
        <taxon>Metabacillus</taxon>
    </lineage>
</organism>
<reference evidence="1 2" key="1">
    <citation type="submission" date="2021-04" db="EMBL/GenBank/DDBJ databases">
        <title>Metabacillus sp. strain KIGAM252 whole genome sequence.</title>
        <authorList>
            <person name="Seo M.-J."/>
            <person name="Cho E.-S."/>
            <person name="Hwang C.Y."/>
            <person name="Yoon D.J."/>
        </authorList>
    </citation>
    <scope>NUCLEOTIDE SEQUENCE [LARGE SCALE GENOMIC DNA]</scope>
    <source>
        <strain evidence="1 2">KIGAM252</strain>
    </source>
</reference>
<keyword evidence="2" id="KW-1185">Reference proteome</keyword>
<comment type="caution">
    <text evidence="1">The sequence shown here is derived from an EMBL/GenBank/DDBJ whole genome shotgun (WGS) entry which is preliminary data.</text>
</comment>
<proteinExistence type="predicted"/>
<evidence type="ECO:0000313" key="2">
    <source>
        <dbReference type="Proteomes" id="UP000682403"/>
    </source>
</evidence>
<name>A0ABS5LFY2_9BACI</name>
<dbReference type="EMBL" id="JAGVRK010000001">
    <property type="protein sequence ID" value="MBS2969516.1"/>
    <property type="molecule type" value="Genomic_DNA"/>
</dbReference>
<gene>
    <name evidence="1" type="ORF">J9317_12145</name>
</gene>
<sequence length="80" mass="9546">MKKDKFQSMKNIAQDKTWVSFLNNNHPFSLMHWSIGGIHDEQKNVWLLQDEMTFQAQEFPTIDDAITWMRENMEDVTDVL</sequence>
<dbReference type="InterPro" id="IPR020157">
    <property type="entry name" value="Uncharacterised_YqkC"/>
</dbReference>
<dbReference type="RefSeq" id="WP_035404181.1">
    <property type="nucleotide sequence ID" value="NZ_JAGVRK010000001.1"/>
</dbReference>
<accession>A0ABS5LFY2</accession>
<evidence type="ECO:0000313" key="1">
    <source>
        <dbReference type="EMBL" id="MBS2969516.1"/>
    </source>
</evidence>
<dbReference type="Pfam" id="PF10827">
    <property type="entry name" value="DUF2552"/>
    <property type="match status" value="1"/>
</dbReference>